<dbReference type="InterPro" id="IPR006016">
    <property type="entry name" value="UspA"/>
</dbReference>
<name>A0A378SHC1_9MYCO</name>
<proteinExistence type="predicted"/>
<dbReference type="RefSeq" id="WP_115326745.1">
    <property type="nucleotide sequence ID" value="NZ_JACKST010000147.1"/>
</dbReference>
<dbReference type="SUPFAM" id="SSF52402">
    <property type="entry name" value="Adenine nucleotide alpha hydrolases-like"/>
    <property type="match status" value="1"/>
</dbReference>
<organism evidence="2 3">
    <name type="scientific">Mycolicibacterium gilvum</name>
    <dbReference type="NCBI Taxonomy" id="1804"/>
    <lineage>
        <taxon>Bacteria</taxon>
        <taxon>Bacillati</taxon>
        <taxon>Actinomycetota</taxon>
        <taxon>Actinomycetes</taxon>
        <taxon>Mycobacteriales</taxon>
        <taxon>Mycobacteriaceae</taxon>
        <taxon>Mycolicibacterium</taxon>
    </lineage>
</organism>
<dbReference type="Proteomes" id="UP000254291">
    <property type="component" value="Unassembled WGS sequence"/>
</dbReference>
<dbReference type="InterPro" id="IPR014729">
    <property type="entry name" value="Rossmann-like_a/b/a_fold"/>
</dbReference>
<evidence type="ECO:0000313" key="3">
    <source>
        <dbReference type="Proteomes" id="UP000254291"/>
    </source>
</evidence>
<accession>A0A378SHC1</accession>
<dbReference type="Pfam" id="PF00582">
    <property type="entry name" value="Usp"/>
    <property type="match status" value="1"/>
</dbReference>
<protein>
    <submittedName>
        <fullName evidence="2">UspA domain-containing protein</fullName>
    </submittedName>
</protein>
<reference evidence="2 3" key="1">
    <citation type="submission" date="2018-06" db="EMBL/GenBank/DDBJ databases">
        <authorList>
            <consortium name="Pathogen Informatics"/>
            <person name="Doyle S."/>
        </authorList>
    </citation>
    <scope>NUCLEOTIDE SEQUENCE [LARGE SCALE GENOMIC DNA]</scope>
    <source>
        <strain evidence="2 3">NCTC10742</strain>
    </source>
</reference>
<evidence type="ECO:0000259" key="1">
    <source>
        <dbReference type="Pfam" id="PF00582"/>
    </source>
</evidence>
<dbReference type="AlphaFoldDB" id="A0A378SHC1"/>
<dbReference type="Gene3D" id="3.40.50.620">
    <property type="entry name" value="HUPs"/>
    <property type="match status" value="2"/>
</dbReference>
<evidence type="ECO:0000313" key="2">
    <source>
        <dbReference type="EMBL" id="STZ42011.1"/>
    </source>
</evidence>
<feature type="domain" description="UspA" evidence="1">
    <location>
        <begin position="7"/>
        <end position="134"/>
    </location>
</feature>
<gene>
    <name evidence="2" type="ORF">NCTC10742_01221</name>
</gene>
<sequence length="288" mass="30410">MVRSSAVLVGVDGSATGAAAAAWAVKEAASRDLPLRLVHAVTATGDGRVDAQDLARAGRIVHNAVTAVEALGAPVRIESQIICGATAPALSAASHDAAMLCLGFTDGASGRHRARRSTAAEIASSARCPVAIIHPAANHSPGARWVVAEAGASPSDDATSTRAVDEALLRGAPLRIVAAWPSRYPDMYDDHAVARKNRLVKARWERWLAPRRRQHPDLDAHVTAAPGSILNYLARHRKGIRLAVLSHERADDVAELLAPCVDCEFDILICDAPPGRRHDRTSSSEQSG</sequence>
<dbReference type="EMBL" id="UGQM01000001">
    <property type="protein sequence ID" value="STZ42011.1"/>
    <property type="molecule type" value="Genomic_DNA"/>
</dbReference>